<keyword evidence="7" id="KW-0805">Transcription regulation</keyword>
<protein>
    <recommendedName>
        <fullName evidence="11">C2H2-type domain-containing protein</fullName>
    </recommendedName>
</protein>
<dbReference type="PANTHER" id="PTHR16515">
    <property type="entry name" value="PR DOMAIN ZINC FINGER PROTEIN"/>
    <property type="match status" value="1"/>
</dbReference>
<dbReference type="PROSITE" id="PS50157">
    <property type="entry name" value="ZINC_FINGER_C2H2_2"/>
    <property type="match status" value="4"/>
</dbReference>
<keyword evidence="9" id="KW-0539">Nucleus</keyword>
<evidence type="ECO:0000313" key="12">
    <source>
        <dbReference type="EMBL" id="KAJ8961281.1"/>
    </source>
</evidence>
<dbReference type="InterPro" id="IPR050331">
    <property type="entry name" value="Zinc_finger"/>
</dbReference>
<evidence type="ECO:0000256" key="8">
    <source>
        <dbReference type="ARBA" id="ARBA00023163"/>
    </source>
</evidence>
<dbReference type="PROSITE" id="PS00028">
    <property type="entry name" value="ZINC_FINGER_C2H2_1"/>
    <property type="match status" value="4"/>
</dbReference>
<feature type="domain" description="C2H2-type" evidence="11">
    <location>
        <begin position="145"/>
        <end position="172"/>
    </location>
</feature>
<evidence type="ECO:0000256" key="7">
    <source>
        <dbReference type="ARBA" id="ARBA00023015"/>
    </source>
</evidence>
<comment type="caution">
    <text evidence="12">The sequence shown here is derived from an EMBL/GenBank/DDBJ whole genome shotgun (WGS) entry which is preliminary data.</text>
</comment>
<dbReference type="InterPro" id="IPR036236">
    <property type="entry name" value="Znf_C2H2_sf"/>
</dbReference>
<dbReference type="SMART" id="SM00355">
    <property type="entry name" value="ZnF_C2H2"/>
    <property type="match status" value="5"/>
</dbReference>
<gene>
    <name evidence="12" type="ORF">NQ318_008966</name>
</gene>
<dbReference type="EMBL" id="JAPWTK010000006">
    <property type="protein sequence ID" value="KAJ8961281.1"/>
    <property type="molecule type" value="Genomic_DNA"/>
</dbReference>
<keyword evidence="3" id="KW-0479">Metal-binding</keyword>
<feature type="domain" description="C2H2-type" evidence="11">
    <location>
        <begin position="174"/>
        <end position="201"/>
    </location>
</feature>
<proteinExistence type="inferred from homology"/>
<evidence type="ECO:0000256" key="9">
    <source>
        <dbReference type="ARBA" id="ARBA00023242"/>
    </source>
</evidence>
<keyword evidence="8" id="KW-0804">Transcription</keyword>
<keyword evidence="4" id="KW-0677">Repeat</keyword>
<dbReference type="Gene3D" id="3.30.160.60">
    <property type="entry name" value="Classic Zinc Finger"/>
    <property type="match status" value="3"/>
</dbReference>
<keyword evidence="13" id="KW-1185">Reference proteome</keyword>
<evidence type="ECO:0000313" key="13">
    <source>
        <dbReference type="Proteomes" id="UP001162162"/>
    </source>
</evidence>
<reference evidence="12" key="1">
    <citation type="journal article" date="2023" name="Insect Mol. Biol.">
        <title>Genome sequencing provides insights into the evolution of gene families encoding plant cell wall-degrading enzymes in longhorned beetles.</title>
        <authorList>
            <person name="Shin N.R."/>
            <person name="Okamura Y."/>
            <person name="Kirsch R."/>
            <person name="Pauchet Y."/>
        </authorList>
    </citation>
    <scope>NUCLEOTIDE SEQUENCE</scope>
    <source>
        <strain evidence="12">AMC_N1</strain>
    </source>
</reference>
<evidence type="ECO:0000256" key="10">
    <source>
        <dbReference type="PROSITE-ProRule" id="PRU00042"/>
    </source>
</evidence>
<evidence type="ECO:0000256" key="5">
    <source>
        <dbReference type="ARBA" id="ARBA00022771"/>
    </source>
</evidence>
<sequence length="298" mass="34311">MEIISKNELLQELDLTESNIEDFKSDDTVQIFTDGPPPLVPLAPVKTINYAESIVKDLPKDTPPLVPIKPLVDINALESIIEQNDSIKYQCNMCNSEFTSVVDLKEHKLNTCQPNALQCNICRKEFKDSKKLIGHLKGHIIAKDYGCKICGKRYPNPSTFTVHMRTHTDDDKNYACNVCDMKFYHPCRLLRHKKTHEKPHIACHICHRTFTSSSILTKHIENKHGMTYVEETVLQPDEGVSQIFVQYRTQENEKPESTLEYEQMDPLTLQKSESDFFNSSVDFRPCLKCRTEVFNTDK</sequence>
<dbReference type="GO" id="GO:0008270">
    <property type="term" value="F:zinc ion binding"/>
    <property type="evidence" value="ECO:0007669"/>
    <property type="project" value="UniProtKB-KW"/>
</dbReference>
<evidence type="ECO:0000259" key="11">
    <source>
        <dbReference type="PROSITE" id="PS50157"/>
    </source>
</evidence>
<dbReference type="GO" id="GO:0005634">
    <property type="term" value="C:nucleus"/>
    <property type="evidence" value="ECO:0007669"/>
    <property type="project" value="UniProtKB-SubCell"/>
</dbReference>
<accession>A0AAV8ZAQ1</accession>
<feature type="domain" description="C2H2-type" evidence="11">
    <location>
        <begin position="117"/>
        <end position="144"/>
    </location>
</feature>
<comment type="subcellular location">
    <subcellularLocation>
        <location evidence="1">Nucleus</location>
    </subcellularLocation>
</comment>
<evidence type="ECO:0000256" key="4">
    <source>
        <dbReference type="ARBA" id="ARBA00022737"/>
    </source>
</evidence>
<dbReference type="AlphaFoldDB" id="A0AAV8ZAQ1"/>
<dbReference type="InterPro" id="IPR013087">
    <property type="entry name" value="Znf_C2H2_type"/>
</dbReference>
<dbReference type="GO" id="GO:0010468">
    <property type="term" value="P:regulation of gene expression"/>
    <property type="evidence" value="ECO:0007669"/>
    <property type="project" value="TreeGrafter"/>
</dbReference>
<organism evidence="12 13">
    <name type="scientific">Aromia moschata</name>
    <dbReference type="NCBI Taxonomy" id="1265417"/>
    <lineage>
        <taxon>Eukaryota</taxon>
        <taxon>Metazoa</taxon>
        <taxon>Ecdysozoa</taxon>
        <taxon>Arthropoda</taxon>
        <taxon>Hexapoda</taxon>
        <taxon>Insecta</taxon>
        <taxon>Pterygota</taxon>
        <taxon>Neoptera</taxon>
        <taxon>Endopterygota</taxon>
        <taxon>Coleoptera</taxon>
        <taxon>Polyphaga</taxon>
        <taxon>Cucujiformia</taxon>
        <taxon>Chrysomeloidea</taxon>
        <taxon>Cerambycidae</taxon>
        <taxon>Cerambycinae</taxon>
        <taxon>Callichromatini</taxon>
        <taxon>Aromia</taxon>
    </lineage>
</organism>
<evidence type="ECO:0000256" key="6">
    <source>
        <dbReference type="ARBA" id="ARBA00022833"/>
    </source>
</evidence>
<evidence type="ECO:0000256" key="1">
    <source>
        <dbReference type="ARBA" id="ARBA00004123"/>
    </source>
</evidence>
<keyword evidence="6" id="KW-0862">Zinc</keyword>
<feature type="domain" description="C2H2-type" evidence="11">
    <location>
        <begin position="201"/>
        <end position="224"/>
    </location>
</feature>
<evidence type="ECO:0000256" key="2">
    <source>
        <dbReference type="ARBA" id="ARBA00006991"/>
    </source>
</evidence>
<dbReference type="Proteomes" id="UP001162162">
    <property type="component" value="Unassembled WGS sequence"/>
</dbReference>
<dbReference type="Pfam" id="PF00096">
    <property type="entry name" value="zf-C2H2"/>
    <property type="match status" value="3"/>
</dbReference>
<dbReference type="SUPFAM" id="SSF57667">
    <property type="entry name" value="beta-beta-alpha zinc fingers"/>
    <property type="match status" value="2"/>
</dbReference>
<comment type="similarity">
    <text evidence="2">Belongs to the krueppel C2H2-type zinc-finger protein family.</text>
</comment>
<dbReference type="FunFam" id="3.30.160.60:FF:000193">
    <property type="entry name" value="Zinc finger protein 300"/>
    <property type="match status" value="1"/>
</dbReference>
<evidence type="ECO:0000256" key="3">
    <source>
        <dbReference type="ARBA" id="ARBA00022723"/>
    </source>
</evidence>
<keyword evidence="5 10" id="KW-0863">Zinc-finger</keyword>
<name>A0AAV8ZAQ1_9CUCU</name>
<dbReference type="PANTHER" id="PTHR16515:SF66">
    <property type="entry name" value="C2H2-TYPE DOMAIN-CONTAINING PROTEIN"/>
    <property type="match status" value="1"/>
</dbReference>